<organism evidence="2 3">
    <name type="scientific">Byssothecium circinans</name>
    <dbReference type="NCBI Taxonomy" id="147558"/>
    <lineage>
        <taxon>Eukaryota</taxon>
        <taxon>Fungi</taxon>
        <taxon>Dikarya</taxon>
        <taxon>Ascomycota</taxon>
        <taxon>Pezizomycotina</taxon>
        <taxon>Dothideomycetes</taxon>
        <taxon>Pleosporomycetidae</taxon>
        <taxon>Pleosporales</taxon>
        <taxon>Massarineae</taxon>
        <taxon>Massarinaceae</taxon>
        <taxon>Byssothecium</taxon>
    </lineage>
</organism>
<evidence type="ECO:0000256" key="1">
    <source>
        <dbReference type="SAM" id="SignalP"/>
    </source>
</evidence>
<evidence type="ECO:0000313" key="3">
    <source>
        <dbReference type="Proteomes" id="UP000800035"/>
    </source>
</evidence>
<keyword evidence="1" id="KW-0732">Signal</keyword>
<protein>
    <recommendedName>
        <fullName evidence="4">Secreted protein</fullName>
    </recommendedName>
</protein>
<proteinExistence type="predicted"/>
<feature type="signal peptide" evidence="1">
    <location>
        <begin position="1"/>
        <end position="29"/>
    </location>
</feature>
<gene>
    <name evidence="2" type="ORF">CC80DRAFT_77427</name>
</gene>
<evidence type="ECO:0008006" key="4">
    <source>
        <dbReference type="Google" id="ProtNLM"/>
    </source>
</evidence>
<sequence length="84" mass="9813">MRPRSSHFKTPPIFTTMLLLLLHTHLPDTKYQFSKIPTLDSTYSQKNYYQPHLPLTVIPEIAPCSSRVYLRRTNGRNKQDHATC</sequence>
<reference evidence="2" key="1">
    <citation type="journal article" date="2020" name="Stud. Mycol.">
        <title>101 Dothideomycetes genomes: a test case for predicting lifestyles and emergence of pathogens.</title>
        <authorList>
            <person name="Haridas S."/>
            <person name="Albert R."/>
            <person name="Binder M."/>
            <person name="Bloem J."/>
            <person name="Labutti K."/>
            <person name="Salamov A."/>
            <person name="Andreopoulos B."/>
            <person name="Baker S."/>
            <person name="Barry K."/>
            <person name="Bills G."/>
            <person name="Bluhm B."/>
            <person name="Cannon C."/>
            <person name="Castanera R."/>
            <person name="Culley D."/>
            <person name="Daum C."/>
            <person name="Ezra D."/>
            <person name="Gonzalez J."/>
            <person name="Henrissat B."/>
            <person name="Kuo A."/>
            <person name="Liang C."/>
            <person name="Lipzen A."/>
            <person name="Lutzoni F."/>
            <person name="Magnuson J."/>
            <person name="Mondo S."/>
            <person name="Nolan M."/>
            <person name="Ohm R."/>
            <person name="Pangilinan J."/>
            <person name="Park H.-J."/>
            <person name="Ramirez L."/>
            <person name="Alfaro M."/>
            <person name="Sun H."/>
            <person name="Tritt A."/>
            <person name="Yoshinaga Y."/>
            <person name="Zwiers L.-H."/>
            <person name="Turgeon B."/>
            <person name="Goodwin S."/>
            <person name="Spatafora J."/>
            <person name="Crous P."/>
            <person name="Grigoriev I."/>
        </authorList>
    </citation>
    <scope>NUCLEOTIDE SEQUENCE</scope>
    <source>
        <strain evidence="2">CBS 675.92</strain>
    </source>
</reference>
<name>A0A6A5TUJ8_9PLEO</name>
<dbReference type="AlphaFoldDB" id="A0A6A5TUJ8"/>
<dbReference type="Proteomes" id="UP000800035">
    <property type="component" value="Unassembled WGS sequence"/>
</dbReference>
<accession>A0A6A5TUJ8</accession>
<evidence type="ECO:0000313" key="2">
    <source>
        <dbReference type="EMBL" id="KAF1955700.1"/>
    </source>
</evidence>
<dbReference type="EMBL" id="ML976993">
    <property type="protein sequence ID" value="KAF1955700.1"/>
    <property type="molecule type" value="Genomic_DNA"/>
</dbReference>
<feature type="chain" id="PRO_5025441481" description="Secreted protein" evidence="1">
    <location>
        <begin position="30"/>
        <end position="84"/>
    </location>
</feature>
<keyword evidence="3" id="KW-1185">Reference proteome</keyword>